<comment type="caution">
    <text evidence="1">The sequence shown here is derived from an EMBL/GenBank/DDBJ whole genome shotgun (WGS) entry which is preliminary data.</text>
</comment>
<dbReference type="Proteomes" id="UP000299102">
    <property type="component" value="Unassembled WGS sequence"/>
</dbReference>
<name>A0A4C1YIG0_EUMVA</name>
<gene>
    <name evidence="1" type="ORF">EVAR_54619_1</name>
</gene>
<reference evidence="1 2" key="1">
    <citation type="journal article" date="2019" name="Commun. Biol.">
        <title>The bagworm genome reveals a unique fibroin gene that provides high tensile strength.</title>
        <authorList>
            <person name="Kono N."/>
            <person name="Nakamura H."/>
            <person name="Ohtoshi R."/>
            <person name="Tomita M."/>
            <person name="Numata K."/>
            <person name="Arakawa K."/>
        </authorList>
    </citation>
    <scope>NUCLEOTIDE SEQUENCE [LARGE SCALE GENOMIC DNA]</scope>
</reference>
<dbReference type="EMBL" id="BGZK01001269">
    <property type="protein sequence ID" value="GBP75966.1"/>
    <property type="molecule type" value="Genomic_DNA"/>
</dbReference>
<dbReference type="OrthoDB" id="7683472at2759"/>
<keyword evidence="2" id="KW-1185">Reference proteome</keyword>
<organism evidence="1 2">
    <name type="scientific">Eumeta variegata</name>
    <name type="common">Bagworm moth</name>
    <name type="synonym">Eumeta japonica</name>
    <dbReference type="NCBI Taxonomy" id="151549"/>
    <lineage>
        <taxon>Eukaryota</taxon>
        <taxon>Metazoa</taxon>
        <taxon>Ecdysozoa</taxon>
        <taxon>Arthropoda</taxon>
        <taxon>Hexapoda</taxon>
        <taxon>Insecta</taxon>
        <taxon>Pterygota</taxon>
        <taxon>Neoptera</taxon>
        <taxon>Endopterygota</taxon>
        <taxon>Lepidoptera</taxon>
        <taxon>Glossata</taxon>
        <taxon>Ditrysia</taxon>
        <taxon>Tineoidea</taxon>
        <taxon>Psychidae</taxon>
        <taxon>Oiketicinae</taxon>
        <taxon>Eumeta</taxon>
    </lineage>
</organism>
<dbReference type="AlphaFoldDB" id="A0A4C1YIG0"/>
<evidence type="ECO:0000313" key="2">
    <source>
        <dbReference type="Proteomes" id="UP000299102"/>
    </source>
</evidence>
<protein>
    <submittedName>
        <fullName evidence="1">Uncharacterized protein</fullName>
    </submittedName>
</protein>
<accession>A0A4C1YIG0</accession>
<dbReference type="InterPro" id="IPR012464">
    <property type="entry name" value="DUF1676"/>
</dbReference>
<dbReference type="Pfam" id="PF07898">
    <property type="entry name" value="DUF1676"/>
    <property type="match status" value="1"/>
</dbReference>
<dbReference type="STRING" id="151549.A0A4C1YIG0"/>
<evidence type="ECO:0000313" key="1">
    <source>
        <dbReference type="EMBL" id="GBP75966.1"/>
    </source>
</evidence>
<proteinExistence type="predicted"/>
<sequence>MMMFGIVSIGMVVVPMGFQFLAVLGGKALLLAKMALILASIQGLRKITSSPVNYGFYPAYPYERYEKRSHNNWLESANLPGTAPPPLPKYSHWPIDTNVKYDRSLVKASNEADPVVTKLERDTKSDKSLFLSEVTKAIKESGEPRLYPVYSETEPTTSVLSSLHAPNVPIDLTTSPGEVQADYSLDLPYNRIYFQSPTTLIPP</sequence>